<comment type="caution">
    <text evidence="1">The sequence shown here is derived from an EMBL/GenBank/DDBJ whole genome shotgun (WGS) entry which is preliminary data.</text>
</comment>
<protein>
    <submittedName>
        <fullName evidence="1">Uncharacterized protein</fullName>
    </submittedName>
</protein>
<evidence type="ECO:0000313" key="2">
    <source>
        <dbReference type="Proteomes" id="UP001611251"/>
    </source>
</evidence>
<dbReference type="Proteomes" id="UP001611251">
    <property type="component" value="Unassembled WGS sequence"/>
</dbReference>
<gene>
    <name evidence="1" type="ORF">ABU178_11770</name>
</gene>
<dbReference type="RefSeq" id="WP_397214985.1">
    <property type="nucleotide sequence ID" value="NZ_JBGFSN010000004.1"/>
</dbReference>
<name>A0ABW7PXY1_9GAMM</name>
<organism evidence="1 2">
    <name type="scientific">Pantoea osteomyelitidis</name>
    <dbReference type="NCBI Taxonomy" id="3230026"/>
    <lineage>
        <taxon>Bacteria</taxon>
        <taxon>Pseudomonadati</taxon>
        <taxon>Pseudomonadota</taxon>
        <taxon>Gammaproteobacteria</taxon>
        <taxon>Enterobacterales</taxon>
        <taxon>Erwiniaceae</taxon>
        <taxon>Pantoea</taxon>
    </lineage>
</organism>
<proteinExistence type="predicted"/>
<sequence length="75" mass="8279">MVDLREMNEKIHEIMDGDEATGYGASTADKIMSAVKPYWQAGDDTVKNDITQKLVRLKASGVPFAENFQDTLSGE</sequence>
<evidence type="ECO:0000313" key="1">
    <source>
        <dbReference type="EMBL" id="MFH8134844.1"/>
    </source>
</evidence>
<reference evidence="1 2" key="1">
    <citation type="submission" date="2024-08" db="EMBL/GenBank/DDBJ databases">
        <title>Pantoea ronii - a newly identified human opportunistic pathogen.</title>
        <authorList>
            <person name="Keidar-Friedman D."/>
            <person name="Sorek N."/>
            <person name="Leshin-Carmel D."/>
            <person name="Tsur A."/>
            <person name="Amsalem M."/>
            <person name="Tolkach D."/>
            <person name="Brosh-Nissimov T."/>
        </authorList>
    </citation>
    <scope>NUCLEOTIDE SEQUENCE [LARGE SCALE GENOMIC DNA]</scope>
    <source>
        <strain evidence="1 2">AA23256</strain>
    </source>
</reference>
<accession>A0ABW7PXY1</accession>
<keyword evidence="2" id="KW-1185">Reference proteome</keyword>
<dbReference type="EMBL" id="JBGFSN010000004">
    <property type="protein sequence ID" value="MFH8134844.1"/>
    <property type="molecule type" value="Genomic_DNA"/>
</dbReference>